<dbReference type="EMBL" id="JAYWIO010000002">
    <property type="protein sequence ID" value="KAK7282887.1"/>
    <property type="molecule type" value="Genomic_DNA"/>
</dbReference>
<sequence>MKTRGTPSKGESGKNQVSEGRGEHIMKTRGTPSKGKSGKKQVSEGVEEQAKTNSVALGDLIWIKFRNGSWWPAQVVDAKSVHKSVKPKKKSAGEILVRQYGSYKYSYVDPIQCRSELEIVLKNNNGSYRDIFQQALEKDLPSKKSSRSKGSSSKSKVSYSNSLADVLCLQTTTPSKRKSHQKDGDDLDRQSPETDALGKSQDLSARRVKVMASLGLIAPSGSPFQKDGHNSNQNL</sequence>
<feature type="region of interest" description="Disordered" evidence="1">
    <location>
        <begin position="171"/>
        <end position="204"/>
    </location>
</feature>
<accession>A0AAN9P0J8</accession>
<evidence type="ECO:0000313" key="3">
    <source>
        <dbReference type="EMBL" id="KAK7282887.1"/>
    </source>
</evidence>
<feature type="region of interest" description="Disordered" evidence="1">
    <location>
        <begin position="1"/>
        <end position="50"/>
    </location>
</feature>
<dbReference type="AlphaFoldDB" id="A0AAN9P0J8"/>
<organism evidence="3 4">
    <name type="scientific">Crotalaria pallida</name>
    <name type="common">Smooth rattlebox</name>
    <name type="synonym">Crotalaria striata</name>
    <dbReference type="NCBI Taxonomy" id="3830"/>
    <lineage>
        <taxon>Eukaryota</taxon>
        <taxon>Viridiplantae</taxon>
        <taxon>Streptophyta</taxon>
        <taxon>Embryophyta</taxon>
        <taxon>Tracheophyta</taxon>
        <taxon>Spermatophyta</taxon>
        <taxon>Magnoliopsida</taxon>
        <taxon>eudicotyledons</taxon>
        <taxon>Gunneridae</taxon>
        <taxon>Pentapetalae</taxon>
        <taxon>rosids</taxon>
        <taxon>fabids</taxon>
        <taxon>Fabales</taxon>
        <taxon>Fabaceae</taxon>
        <taxon>Papilionoideae</taxon>
        <taxon>50 kb inversion clade</taxon>
        <taxon>genistoids sensu lato</taxon>
        <taxon>core genistoids</taxon>
        <taxon>Crotalarieae</taxon>
        <taxon>Crotalaria</taxon>
    </lineage>
</organism>
<dbReference type="InterPro" id="IPR000313">
    <property type="entry name" value="PWWP_dom"/>
</dbReference>
<keyword evidence="4" id="KW-1185">Reference proteome</keyword>
<dbReference type="Pfam" id="PF00855">
    <property type="entry name" value="PWWP"/>
    <property type="match status" value="1"/>
</dbReference>
<dbReference type="PROSITE" id="PS50812">
    <property type="entry name" value="PWWP"/>
    <property type="match status" value="1"/>
</dbReference>
<evidence type="ECO:0000256" key="1">
    <source>
        <dbReference type="SAM" id="MobiDB-lite"/>
    </source>
</evidence>
<gene>
    <name evidence="3" type="ORF">RIF29_11991</name>
</gene>
<dbReference type="InterPro" id="IPR052657">
    <property type="entry name" value="PDP_family_Arabidopsis"/>
</dbReference>
<name>A0AAN9P0J8_CROPI</name>
<comment type="caution">
    <text evidence="3">The sequence shown here is derived from an EMBL/GenBank/DDBJ whole genome shotgun (WGS) entry which is preliminary data.</text>
</comment>
<dbReference type="CDD" id="cd05162">
    <property type="entry name" value="PWWP"/>
    <property type="match status" value="1"/>
</dbReference>
<evidence type="ECO:0000313" key="4">
    <source>
        <dbReference type="Proteomes" id="UP001372338"/>
    </source>
</evidence>
<dbReference type="PANTHER" id="PTHR10688">
    <property type="entry name" value="PWWP DOMAIN-CONTAINING PROTEIN"/>
    <property type="match status" value="1"/>
</dbReference>
<proteinExistence type="predicted"/>
<protein>
    <recommendedName>
        <fullName evidence="2">PWWP domain-containing protein</fullName>
    </recommendedName>
</protein>
<feature type="compositionally biased region" description="Basic and acidic residues" evidence="1">
    <location>
        <begin position="181"/>
        <end position="192"/>
    </location>
</feature>
<dbReference type="Proteomes" id="UP001372338">
    <property type="component" value="Unassembled WGS sequence"/>
</dbReference>
<reference evidence="3 4" key="1">
    <citation type="submission" date="2024-01" db="EMBL/GenBank/DDBJ databases">
        <title>The genomes of 5 underutilized Papilionoideae crops provide insights into root nodulation and disease resistanc.</title>
        <authorList>
            <person name="Yuan L."/>
        </authorList>
    </citation>
    <scope>NUCLEOTIDE SEQUENCE [LARGE SCALE GENOMIC DNA]</scope>
    <source>
        <strain evidence="3">ZHUSHIDOU_FW_LH</strain>
        <tissue evidence="3">Leaf</tissue>
    </source>
</reference>
<dbReference type="Gene3D" id="2.30.30.140">
    <property type="match status" value="1"/>
</dbReference>
<evidence type="ECO:0000259" key="2">
    <source>
        <dbReference type="PROSITE" id="PS50812"/>
    </source>
</evidence>
<dbReference type="SUPFAM" id="SSF63748">
    <property type="entry name" value="Tudor/PWWP/MBT"/>
    <property type="match status" value="1"/>
</dbReference>
<feature type="domain" description="PWWP" evidence="2">
    <location>
        <begin position="57"/>
        <end position="108"/>
    </location>
</feature>
<dbReference type="PANTHER" id="PTHR10688:SF14">
    <property type="entry name" value="PWWP DOMAIN-CONTAINING PROTEIN"/>
    <property type="match status" value="1"/>
</dbReference>